<feature type="region of interest" description="Disordered" evidence="1">
    <location>
        <begin position="1"/>
        <end position="61"/>
    </location>
</feature>
<dbReference type="Proteomes" id="UP000499080">
    <property type="component" value="Unassembled WGS sequence"/>
</dbReference>
<evidence type="ECO:0000256" key="1">
    <source>
        <dbReference type="SAM" id="MobiDB-lite"/>
    </source>
</evidence>
<reference evidence="2 3" key="1">
    <citation type="journal article" date="2019" name="Sci. Rep.">
        <title>Orb-weaving spider Araneus ventricosus genome elucidates the spidroin gene catalogue.</title>
        <authorList>
            <person name="Kono N."/>
            <person name="Nakamura H."/>
            <person name="Ohtoshi R."/>
            <person name="Moran D.A.P."/>
            <person name="Shinohara A."/>
            <person name="Yoshida Y."/>
            <person name="Fujiwara M."/>
            <person name="Mori M."/>
            <person name="Tomita M."/>
            <person name="Arakawa K."/>
        </authorList>
    </citation>
    <scope>NUCLEOTIDE SEQUENCE [LARGE SCALE GENOMIC DNA]</scope>
</reference>
<sequence>MSKEIQGRRHQEEIAEHKRQEEMTEQKHEEEIQIAEQRRQEEIQMEERRRREEKNKNTRNGSERMKWNLSCKKYVLEQKEVCVVSRISVTQKLKLKLERAVNKIYCFGNLKRCPTSVGRIKADIEVDNVKAESISIYIVPDDAQSVDLIIADIHDLISLISLIQKWEKEFILDTVTNYFETFQLMKK</sequence>
<protein>
    <submittedName>
        <fullName evidence="2">Uncharacterized protein</fullName>
    </submittedName>
</protein>
<keyword evidence="3" id="KW-1185">Reference proteome</keyword>
<evidence type="ECO:0000313" key="2">
    <source>
        <dbReference type="EMBL" id="GBN50954.1"/>
    </source>
</evidence>
<proteinExistence type="predicted"/>
<dbReference type="EMBL" id="BGPR01011365">
    <property type="protein sequence ID" value="GBN50954.1"/>
    <property type="molecule type" value="Genomic_DNA"/>
</dbReference>
<organism evidence="2 3">
    <name type="scientific">Araneus ventricosus</name>
    <name type="common">Orbweaver spider</name>
    <name type="synonym">Epeira ventricosa</name>
    <dbReference type="NCBI Taxonomy" id="182803"/>
    <lineage>
        <taxon>Eukaryota</taxon>
        <taxon>Metazoa</taxon>
        <taxon>Ecdysozoa</taxon>
        <taxon>Arthropoda</taxon>
        <taxon>Chelicerata</taxon>
        <taxon>Arachnida</taxon>
        <taxon>Araneae</taxon>
        <taxon>Araneomorphae</taxon>
        <taxon>Entelegynae</taxon>
        <taxon>Araneoidea</taxon>
        <taxon>Araneidae</taxon>
        <taxon>Araneus</taxon>
    </lineage>
</organism>
<dbReference type="AlphaFoldDB" id="A0A4Y2PHY6"/>
<accession>A0A4Y2PHY6</accession>
<evidence type="ECO:0000313" key="3">
    <source>
        <dbReference type="Proteomes" id="UP000499080"/>
    </source>
</evidence>
<comment type="caution">
    <text evidence="2">The sequence shown here is derived from an EMBL/GenBank/DDBJ whole genome shotgun (WGS) entry which is preliminary data.</text>
</comment>
<gene>
    <name evidence="2" type="ORF">AVEN_110296_1</name>
</gene>
<name>A0A4Y2PHY6_ARAVE</name>